<proteinExistence type="predicted"/>
<name>F0BE13_9XANT</name>
<dbReference type="Proteomes" id="UP000003299">
    <property type="component" value="Unassembled WGS sequence"/>
</dbReference>
<evidence type="ECO:0000313" key="1">
    <source>
        <dbReference type="EMBL" id="EGD09286.1"/>
    </source>
</evidence>
<sequence length="137" mass="14872">MLGSICIALFPFADGRLLLHDEDDLDALALEAKAYHFAWNLLIRIRRIAGLARPGFPIVHGSAERLCLSGNQFAGNGNAIRAVGCGPGAIRRAEIDDLIDTVLIQIDHLQEAYVVFLDDVIVDTEVLPKRGDLVSAP</sequence>
<protein>
    <submittedName>
        <fullName evidence="1">Uncharacterized protein</fullName>
    </submittedName>
</protein>
<accession>F0BE13</accession>
<evidence type="ECO:0000313" key="2">
    <source>
        <dbReference type="Proteomes" id="UP000003299"/>
    </source>
</evidence>
<reference evidence="1 2" key="1">
    <citation type="journal article" date="2011" name="BMC Genomics">
        <title>Comparative genomics reveals diversity among xanthomonads infecting tomato and pepper.</title>
        <authorList>
            <person name="Potnis N."/>
            <person name="Krasileva K."/>
            <person name="Chow V."/>
            <person name="Almeida N.F."/>
            <person name="Patil P.B."/>
            <person name="Ryan R.P."/>
            <person name="Sharlach M."/>
            <person name="Behlau F."/>
            <person name="Dow J.M."/>
            <person name="Momol M.T."/>
            <person name="White F.F."/>
            <person name="Preston J.F."/>
            <person name="Vinatzer B.A."/>
            <person name="Koebnik R."/>
            <person name="Setubal J.C."/>
            <person name="Norman D.J."/>
            <person name="Staskawicz B.J."/>
            <person name="Jones J.B."/>
        </authorList>
    </citation>
    <scope>NUCLEOTIDE SEQUENCE [LARGE SCALE GENOMIC DNA]</scope>
    <source>
        <strain evidence="1 2">ATCC 35937</strain>
    </source>
</reference>
<organism evidence="1 2">
    <name type="scientific">Xanthomonas vesicatoria ATCC 35937</name>
    <dbReference type="NCBI Taxonomy" id="925775"/>
    <lineage>
        <taxon>Bacteria</taxon>
        <taxon>Pseudomonadati</taxon>
        <taxon>Pseudomonadota</taxon>
        <taxon>Gammaproteobacteria</taxon>
        <taxon>Lysobacterales</taxon>
        <taxon>Lysobacteraceae</taxon>
        <taxon>Xanthomonas</taxon>
    </lineage>
</organism>
<dbReference type="EMBL" id="AEQV01000077">
    <property type="protein sequence ID" value="EGD09286.1"/>
    <property type="molecule type" value="Genomic_DNA"/>
</dbReference>
<dbReference type="AlphaFoldDB" id="F0BE13"/>
<comment type="caution">
    <text evidence="1">The sequence shown here is derived from an EMBL/GenBank/DDBJ whole genome shotgun (WGS) entry which is preliminary data.</text>
</comment>
<gene>
    <name evidence="1" type="ORF">XVE_2441</name>
</gene>